<reference evidence="1" key="1">
    <citation type="journal article" date="2010" name="ISME J.">
        <title>Metagenome of the Mediterranean deep chlorophyll maximum studied by direct and fosmid library 454 pyrosequencing.</title>
        <authorList>
            <person name="Ghai R."/>
            <person name="Martin-Cuadrado A.B."/>
            <person name="Molto A.G."/>
            <person name="Heredia I.G."/>
            <person name="Cabrera R."/>
            <person name="Martin J."/>
            <person name="Verdu M."/>
            <person name="Deschamps P."/>
            <person name="Moreira D."/>
            <person name="Lopez-Garcia P."/>
            <person name="Mira A."/>
            <person name="Rodriguez-Valera F."/>
        </authorList>
    </citation>
    <scope>NUCLEOTIDE SEQUENCE</scope>
</reference>
<protein>
    <submittedName>
        <fullName evidence="1">Uncharacterized protein</fullName>
    </submittedName>
</protein>
<name>D6PLA5_9ZZZZ</name>
<dbReference type="AlphaFoldDB" id="D6PLA5"/>
<evidence type="ECO:0000313" key="1">
    <source>
        <dbReference type="EMBL" id="ADD96506.1"/>
    </source>
</evidence>
<accession>D6PLA5</accession>
<sequence length="161" mass="17619">MKSYAVGNFIRIKPGTTVLYRFQNFYINQTKRYDGETPSATYNFVPFGFSGVTINRTGDGLDASLVFPNNDLSKAWVSEAVESRWIIEVDVLAFDPDVTQPSATDRVHTYTGQVTGGRHDQTSVQVALGTVLDAVGADVPMRTLTNKLVGNLPVTANVSLR</sequence>
<dbReference type="EMBL" id="GU943143">
    <property type="protein sequence ID" value="ADD96506.1"/>
    <property type="molecule type" value="Genomic_DNA"/>
</dbReference>
<organism evidence="1">
    <name type="scientific">uncultured organism MedDCM-OCT-S11-C223</name>
    <dbReference type="NCBI Taxonomy" id="743656"/>
    <lineage>
        <taxon>unclassified sequences</taxon>
        <taxon>environmental samples</taxon>
    </lineage>
</organism>
<proteinExistence type="predicted"/>